<evidence type="ECO:0000256" key="2">
    <source>
        <dbReference type="SAM" id="SignalP"/>
    </source>
</evidence>
<dbReference type="Proteomes" id="UP001154282">
    <property type="component" value="Unassembled WGS sequence"/>
</dbReference>
<proteinExistence type="predicted"/>
<keyword evidence="1" id="KW-0812">Transmembrane</keyword>
<feature type="chain" id="PRO_5043628378" evidence="2">
    <location>
        <begin position="21"/>
        <end position="471"/>
    </location>
</feature>
<name>A0AAV0JPZ5_9ROSI</name>
<dbReference type="Pfam" id="PF07712">
    <property type="entry name" value="SURNod19"/>
    <property type="match status" value="1"/>
</dbReference>
<protein>
    <submittedName>
        <fullName evidence="3">Uncharacterized protein</fullName>
    </submittedName>
</protein>
<accession>A0AAV0JPZ5</accession>
<dbReference type="InterPro" id="IPR011692">
    <property type="entry name" value="Stress_up-reg_Nod19"/>
</dbReference>
<keyword evidence="1" id="KW-1133">Transmembrane helix</keyword>
<dbReference type="EMBL" id="CAMGYJ010000005">
    <property type="protein sequence ID" value="CAI0410789.1"/>
    <property type="molecule type" value="Genomic_DNA"/>
</dbReference>
<comment type="caution">
    <text evidence="3">The sequence shown here is derived from an EMBL/GenBank/DDBJ whole genome shotgun (WGS) entry which is preliminary data.</text>
</comment>
<evidence type="ECO:0000313" key="4">
    <source>
        <dbReference type="Proteomes" id="UP001154282"/>
    </source>
</evidence>
<dbReference type="PANTHER" id="PTHR33390:SF1">
    <property type="entry name" value="STRESS UP-REGULATED NOD 19 PROTEIN"/>
    <property type="match status" value="1"/>
</dbReference>
<reference evidence="3" key="1">
    <citation type="submission" date="2022-08" db="EMBL/GenBank/DDBJ databases">
        <authorList>
            <person name="Gutierrez-Valencia J."/>
        </authorList>
    </citation>
    <scope>NUCLEOTIDE SEQUENCE</scope>
</reference>
<evidence type="ECO:0000313" key="3">
    <source>
        <dbReference type="EMBL" id="CAI0410789.1"/>
    </source>
</evidence>
<feature type="signal peptide" evidence="2">
    <location>
        <begin position="1"/>
        <end position="20"/>
    </location>
</feature>
<keyword evidence="4" id="KW-1185">Reference proteome</keyword>
<evidence type="ECO:0000256" key="1">
    <source>
        <dbReference type="SAM" id="Phobius"/>
    </source>
</evidence>
<gene>
    <name evidence="3" type="ORF">LITE_LOCUS14900</name>
</gene>
<keyword evidence="1" id="KW-0472">Membrane</keyword>
<organism evidence="3 4">
    <name type="scientific">Linum tenue</name>
    <dbReference type="NCBI Taxonomy" id="586396"/>
    <lineage>
        <taxon>Eukaryota</taxon>
        <taxon>Viridiplantae</taxon>
        <taxon>Streptophyta</taxon>
        <taxon>Embryophyta</taxon>
        <taxon>Tracheophyta</taxon>
        <taxon>Spermatophyta</taxon>
        <taxon>Magnoliopsida</taxon>
        <taxon>eudicotyledons</taxon>
        <taxon>Gunneridae</taxon>
        <taxon>Pentapetalae</taxon>
        <taxon>rosids</taxon>
        <taxon>fabids</taxon>
        <taxon>Malpighiales</taxon>
        <taxon>Linaceae</taxon>
        <taxon>Linum</taxon>
    </lineage>
</organism>
<feature type="transmembrane region" description="Helical" evidence="1">
    <location>
        <begin position="447"/>
        <end position="466"/>
    </location>
</feature>
<sequence>MAAAAASSLLLALLLSLATAQAWEALPLQKRAFYSPSFSMAPGSVAFDYFYDVEFPRGHLALKSFRADVVDADDNVIPYHEVYLHHSYIVRYYQARNYSIPPVLDIETLPYGDGFIYRRNHGICQGDLLGQYFGLGTEMQSTPTAVPDPYGIEIGNPAPIPHGFDEKWLLVVHAIDTRGAVDRFGCAECRRDLYNVTVDQFGEPLKDDYYGGLSCCYAHTQCKVREDYEGTTRSLRMRYTLTWTEWVPSIIPVRVYIFDVTDDMKLVVNPSSGAVAAKHDCLIEYMVESCHVDGNGEKGCADFKKSIVAMPKGGNVIFGLTHLHSGAINSTLYGQDGRVLCTTKPIYGEGMEEGYIVGMSTCYPEPGSVWIDDGELMVHESVYTAERRRTGVMALFYLLVADRVADTPAAPAGFNDNYFMGVRSMLAEKLAGGGGGAVRSGDGGASGAFVGVGLVLLGAVATALLLRVKRS</sequence>
<dbReference type="AlphaFoldDB" id="A0AAV0JPZ5"/>
<keyword evidence="2" id="KW-0732">Signal</keyword>
<dbReference type="PANTHER" id="PTHR33390">
    <property type="entry name" value="STRESS UP-REGULATED NOD 19 PROTEIN"/>
    <property type="match status" value="1"/>
</dbReference>